<dbReference type="Gene3D" id="3.40.630.30">
    <property type="match status" value="1"/>
</dbReference>
<gene>
    <name evidence="2" type="ORF">SAMN02745781_03865</name>
</gene>
<dbReference type="Pfam" id="PF00583">
    <property type="entry name" value="Acetyltransf_1"/>
    <property type="match status" value="1"/>
</dbReference>
<organism evidence="2 3">
    <name type="scientific">Vibrio gazogenes DSM 21264 = NBRC 103151</name>
    <dbReference type="NCBI Taxonomy" id="1123492"/>
    <lineage>
        <taxon>Bacteria</taxon>
        <taxon>Pseudomonadati</taxon>
        <taxon>Pseudomonadota</taxon>
        <taxon>Gammaproteobacteria</taxon>
        <taxon>Vibrionales</taxon>
        <taxon>Vibrionaceae</taxon>
        <taxon>Vibrio</taxon>
    </lineage>
</organism>
<dbReference type="CDD" id="cd04301">
    <property type="entry name" value="NAT_SF"/>
    <property type="match status" value="1"/>
</dbReference>
<reference evidence="3" key="1">
    <citation type="submission" date="2016-11" db="EMBL/GenBank/DDBJ databases">
        <authorList>
            <person name="Varghese N."/>
            <person name="Submissions S."/>
        </authorList>
    </citation>
    <scope>NUCLEOTIDE SEQUENCE [LARGE SCALE GENOMIC DNA]</scope>
    <source>
        <strain evidence="3">DSM 21264</strain>
    </source>
</reference>
<dbReference type="SUPFAM" id="SSF55729">
    <property type="entry name" value="Acyl-CoA N-acyltransferases (Nat)"/>
    <property type="match status" value="1"/>
</dbReference>
<dbReference type="Proteomes" id="UP000184159">
    <property type="component" value="Unassembled WGS sequence"/>
</dbReference>
<name>A0A1M5GQK0_VIBGA</name>
<evidence type="ECO:0000259" key="1">
    <source>
        <dbReference type="PROSITE" id="PS51186"/>
    </source>
</evidence>
<protein>
    <recommendedName>
        <fullName evidence="1">N-acetyltransferase domain-containing protein</fullName>
    </recommendedName>
</protein>
<dbReference type="PROSITE" id="PS51186">
    <property type="entry name" value="GNAT"/>
    <property type="match status" value="1"/>
</dbReference>
<dbReference type="GO" id="GO:0016747">
    <property type="term" value="F:acyltransferase activity, transferring groups other than amino-acyl groups"/>
    <property type="evidence" value="ECO:0007669"/>
    <property type="project" value="InterPro"/>
</dbReference>
<dbReference type="RefSeq" id="WP_072963048.1">
    <property type="nucleotide sequence ID" value="NZ_FQUH01000026.1"/>
</dbReference>
<evidence type="ECO:0000313" key="2">
    <source>
        <dbReference type="EMBL" id="SHG05861.1"/>
    </source>
</evidence>
<evidence type="ECO:0000313" key="3">
    <source>
        <dbReference type="Proteomes" id="UP000184159"/>
    </source>
</evidence>
<dbReference type="InterPro" id="IPR016181">
    <property type="entry name" value="Acyl_CoA_acyltransferase"/>
</dbReference>
<proteinExistence type="predicted"/>
<feature type="domain" description="N-acetyltransferase" evidence="1">
    <location>
        <begin position="31"/>
        <end position="168"/>
    </location>
</feature>
<keyword evidence="3" id="KW-1185">Reference proteome</keyword>
<accession>A0A1M5GQK0</accession>
<sequence length="168" mass="19712">MKQQEVTTYYLEMRTLTALNEKPKPEGFEVIEAQVKNYRFNRYLYQLVGEPWLWWDKLAFSDQEWQTYAESPHLRTWFALSQGSIAGYYELEQQADGNIEIAYFGLAPDFMGHGFGGYLLTHALQSAWHWDNPQRVWVHTCTLDHEHALANYQARGMSVYKTETESTS</sequence>
<dbReference type="InterPro" id="IPR000182">
    <property type="entry name" value="GNAT_dom"/>
</dbReference>
<dbReference type="EMBL" id="FQUH01000026">
    <property type="protein sequence ID" value="SHG05861.1"/>
    <property type="molecule type" value="Genomic_DNA"/>
</dbReference>
<dbReference type="AlphaFoldDB" id="A0A1M5GQK0"/>